<keyword evidence="4 7" id="KW-0378">Hydrolase</keyword>
<evidence type="ECO:0000256" key="4">
    <source>
        <dbReference type="ARBA" id="ARBA00022801"/>
    </source>
</evidence>
<keyword evidence="8" id="KW-1185">Reference proteome</keyword>
<evidence type="ECO:0000256" key="5">
    <source>
        <dbReference type="ARBA" id="ARBA00032644"/>
    </source>
</evidence>
<dbReference type="InterPro" id="IPR003565">
    <property type="entry name" value="Tetra_PHTase"/>
</dbReference>
<dbReference type="PROSITE" id="PS00893">
    <property type="entry name" value="NUDIX_BOX"/>
    <property type="match status" value="1"/>
</dbReference>
<evidence type="ECO:0000256" key="2">
    <source>
        <dbReference type="ARBA" id="ARBA00018911"/>
    </source>
</evidence>
<evidence type="ECO:0000256" key="1">
    <source>
        <dbReference type="ARBA" id="ARBA00005582"/>
    </source>
</evidence>
<dbReference type="Gene3D" id="3.90.79.10">
    <property type="entry name" value="Nucleoside Triphosphate Pyrophosphohydrolase"/>
    <property type="match status" value="1"/>
</dbReference>
<gene>
    <name evidence="7" type="ORF">BdWA1_001278</name>
</gene>
<proteinExistence type="inferred from homology"/>
<reference evidence="7" key="1">
    <citation type="journal article" date="2023" name="Nat. Microbiol.">
        <title>Babesia duncani multi-omics identifies virulence factors and drug targets.</title>
        <authorList>
            <person name="Singh P."/>
            <person name="Lonardi S."/>
            <person name="Liang Q."/>
            <person name="Vydyam P."/>
            <person name="Khabirova E."/>
            <person name="Fang T."/>
            <person name="Gihaz S."/>
            <person name="Thekkiniath J."/>
            <person name="Munshi M."/>
            <person name="Abel S."/>
            <person name="Ciampossin L."/>
            <person name="Batugedara G."/>
            <person name="Gupta M."/>
            <person name="Lu X.M."/>
            <person name="Lenz T."/>
            <person name="Chakravarty S."/>
            <person name="Cornillot E."/>
            <person name="Hu Y."/>
            <person name="Ma W."/>
            <person name="Gonzalez L.M."/>
            <person name="Sanchez S."/>
            <person name="Estrada K."/>
            <person name="Sanchez-Flores A."/>
            <person name="Montero E."/>
            <person name="Harb O.S."/>
            <person name="Le Roch K.G."/>
            <person name="Mamoun C.B."/>
        </authorList>
    </citation>
    <scope>NUCLEOTIDE SEQUENCE</scope>
    <source>
        <strain evidence="7">WA1</strain>
    </source>
</reference>
<dbReference type="InterPro" id="IPR000086">
    <property type="entry name" value="NUDIX_hydrolase_dom"/>
</dbReference>
<dbReference type="EMBL" id="JALLKP010000001">
    <property type="protein sequence ID" value="KAK2198269.1"/>
    <property type="molecule type" value="Genomic_DNA"/>
</dbReference>
<dbReference type="GO" id="GO:0000166">
    <property type="term" value="F:nucleotide binding"/>
    <property type="evidence" value="ECO:0007669"/>
    <property type="project" value="UniProtKB-KW"/>
</dbReference>
<dbReference type="InterPro" id="IPR051325">
    <property type="entry name" value="Nudix_hydrolase_domain"/>
</dbReference>
<dbReference type="PANTHER" id="PTHR21340">
    <property type="entry name" value="DIADENOSINE 5,5-P1,P4-TETRAPHOSPHATE PYROPHOSPHOHYDROLASE MUTT"/>
    <property type="match status" value="1"/>
</dbReference>
<dbReference type="KEGG" id="bdw:94335576"/>
<protein>
    <recommendedName>
        <fullName evidence="2">Bis(5'-nucleosyl)-tetraphosphatase [asymmetrical]</fullName>
    </recommendedName>
    <alternativeName>
        <fullName evidence="5">Diadenosine 5',5'''-P1,P4-tetraphosphate asymmetrical hydrolase</fullName>
    </alternativeName>
</protein>
<evidence type="ECO:0000313" key="8">
    <source>
        <dbReference type="Proteomes" id="UP001214638"/>
    </source>
</evidence>
<organism evidence="7 8">
    <name type="scientific">Babesia duncani</name>
    <dbReference type="NCBI Taxonomy" id="323732"/>
    <lineage>
        <taxon>Eukaryota</taxon>
        <taxon>Sar</taxon>
        <taxon>Alveolata</taxon>
        <taxon>Apicomplexa</taxon>
        <taxon>Aconoidasida</taxon>
        <taxon>Piroplasmida</taxon>
        <taxon>Babesiidae</taxon>
        <taxon>Babesia</taxon>
    </lineage>
</organism>
<dbReference type="GO" id="GO:0004081">
    <property type="term" value="F:bis(5'-nucleosyl)-tetraphosphatase (asymmetrical) activity"/>
    <property type="evidence" value="ECO:0007669"/>
    <property type="project" value="TreeGrafter"/>
</dbReference>
<dbReference type="Proteomes" id="UP001214638">
    <property type="component" value="Unassembled WGS sequence"/>
</dbReference>
<dbReference type="InterPro" id="IPR015797">
    <property type="entry name" value="NUDIX_hydrolase-like_dom_sf"/>
</dbReference>
<dbReference type="AlphaFoldDB" id="A0AAD9PNS2"/>
<sequence>MADDLVRAAGIMVCKFDSAKNDYLFLLLKSSNNPFHWTPPKGRLDPGETSIQAAYRETHEESGLVGDQIVLVEGFSETLKYTAHGRNKECTYYLGTLKDPDAKIKLSHEHTDYAWITVEEAPKFCDRESICTMIVNAHNRIKEKLG</sequence>
<dbReference type="CDD" id="cd03428">
    <property type="entry name" value="NUDIX_Ap4A_Nudt2"/>
    <property type="match status" value="1"/>
</dbReference>
<dbReference type="PRINTS" id="PR01405">
    <property type="entry name" value="TETRPHPHTASE"/>
</dbReference>
<keyword evidence="3" id="KW-0547">Nucleotide-binding</keyword>
<dbReference type="InterPro" id="IPR020084">
    <property type="entry name" value="NUDIX_hydrolase_CS"/>
</dbReference>
<feature type="domain" description="Nudix hydrolase" evidence="6">
    <location>
        <begin position="4"/>
        <end position="138"/>
    </location>
</feature>
<dbReference type="RefSeq" id="XP_067805111.1">
    <property type="nucleotide sequence ID" value="XM_067946320.1"/>
</dbReference>
<comment type="similarity">
    <text evidence="1">Belongs to the Nudix hydrolase family.</text>
</comment>
<evidence type="ECO:0000256" key="3">
    <source>
        <dbReference type="ARBA" id="ARBA00022741"/>
    </source>
</evidence>
<dbReference type="Pfam" id="PF00293">
    <property type="entry name" value="NUDIX"/>
    <property type="match status" value="1"/>
</dbReference>
<accession>A0AAD9PNS2</accession>
<evidence type="ECO:0000313" key="7">
    <source>
        <dbReference type="EMBL" id="KAK2198269.1"/>
    </source>
</evidence>
<evidence type="ECO:0000259" key="6">
    <source>
        <dbReference type="PROSITE" id="PS51462"/>
    </source>
</evidence>
<dbReference type="GO" id="GO:0006167">
    <property type="term" value="P:AMP biosynthetic process"/>
    <property type="evidence" value="ECO:0007669"/>
    <property type="project" value="TreeGrafter"/>
</dbReference>
<dbReference type="SUPFAM" id="SSF55811">
    <property type="entry name" value="Nudix"/>
    <property type="match status" value="1"/>
</dbReference>
<dbReference type="PANTHER" id="PTHR21340:SF0">
    <property type="entry name" value="BIS(5'-NUCLEOSYL)-TETRAPHOSPHATASE [ASYMMETRICAL]"/>
    <property type="match status" value="1"/>
</dbReference>
<dbReference type="PROSITE" id="PS51462">
    <property type="entry name" value="NUDIX"/>
    <property type="match status" value="1"/>
</dbReference>
<name>A0AAD9PNS2_9APIC</name>
<dbReference type="GO" id="GO:0006754">
    <property type="term" value="P:ATP biosynthetic process"/>
    <property type="evidence" value="ECO:0007669"/>
    <property type="project" value="TreeGrafter"/>
</dbReference>
<comment type="caution">
    <text evidence="7">The sequence shown here is derived from an EMBL/GenBank/DDBJ whole genome shotgun (WGS) entry which is preliminary data.</text>
</comment>
<dbReference type="GeneID" id="94335576"/>